<reference evidence="1 2" key="1">
    <citation type="submission" date="2018-08" db="EMBL/GenBank/DDBJ databases">
        <title>Meiothermus luteus KCTC 52599 genome sequencing project.</title>
        <authorList>
            <person name="Da Costa M.S."/>
            <person name="Albuquerque L."/>
            <person name="Raposo P."/>
            <person name="Froufe H.J.C."/>
            <person name="Barroso C.S."/>
            <person name="Egas C."/>
        </authorList>
    </citation>
    <scope>NUCLEOTIDE SEQUENCE [LARGE SCALE GENOMIC DNA]</scope>
    <source>
        <strain evidence="1 2">KCTC 52599</strain>
    </source>
</reference>
<sequence length="43" mass="5460">MKRLLLKLALWALHRLVAKRLNRSLFYRRTRKSRLRRLLKWLD</sequence>
<evidence type="ECO:0000313" key="2">
    <source>
        <dbReference type="Proteomes" id="UP000265800"/>
    </source>
</evidence>
<name>A0A399EVN3_9DEIN</name>
<protein>
    <submittedName>
        <fullName evidence="1">Uncharacterized protein</fullName>
    </submittedName>
</protein>
<comment type="caution">
    <text evidence="1">The sequence shown here is derived from an EMBL/GenBank/DDBJ whole genome shotgun (WGS) entry which is preliminary data.</text>
</comment>
<dbReference type="EMBL" id="QWKZ01000019">
    <property type="protein sequence ID" value="RIH87695.1"/>
    <property type="molecule type" value="Genomic_DNA"/>
</dbReference>
<keyword evidence="2" id="KW-1185">Reference proteome</keyword>
<accession>A0A399EVN3</accession>
<proteinExistence type="predicted"/>
<organism evidence="1 2">
    <name type="scientific">Meiothermus luteus</name>
    <dbReference type="NCBI Taxonomy" id="2026184"/>
    <lineage>
        <taxon>Bacteria</taxon>
        <taxon>Thermotogati</taxon>
        <taxon>Deinococcota</taxon>
        <taxon>Deinococci</taxon>
        <taxon>Thermales</taxon>
        <taxon>Thermaceae</taxon>
        <taxon>Meiothermus</taxon>
    </lineage>
</organism>
<dbReference type="Proteomes" id="UP000265800">
    <property type="component" value="Unassembled WGS sequence"/>
</dbReference>
<evidence type="ECO:0000313" key="1">
    <source>
        <dbReference type="EMBL" id="RIH87695.1"/>
    </source>
</evidence>
<dbReference type="AlphaFoldDB" id="A0A399EVN3"/>
<gene>
    <name evidence="1" type="ORF">Mlute_00856</name>
</gene>